<gene>
    <name evidence="2" type="ORF">ABB07_37380</name>
</gene>
<reference evidence="2 3" key="1">
    <citation type="journal article" date="2015" name="ISME J.">
        <title>Draft Genome Sequence of Streptomyces incarnatus NRRL8089, which Produces the Nucleoside Antibiotic Sinefungin.</title>
        <authorList>
            <person name="Oshima K."/>
            <person name="Hattori M."/>
            <person name="Shimizu H."/>
            <person name="Fukuda K."/>
            <person name="Nemoto M."/>
            <person name="Inagaki K."/>
            <person name="Tamura T."/>
        </authorList>
    </citation>
    <scope>NUCLEOTIDE SEQUENCE [LARGE SCALE GENOMIC DNA]</scope>
    <source>
        <strain evidence="2 3">NRRL 8089</strain>
    </source>
</reference>
<proteinExistence type="predicted"/>
<evidence type="ECO:0000256" key="1">
    <source>
        <dbReference type="SAM" id="MobiDB-lite"/>
    </source>
</evidence>
<evidence type="ECO:0000313" key="3">
    <source>
        <dbReference type="Proteomes" id="UP000035366"/>
    </source>
</evidence>
<name>A0ABM5TWN8_9ACTN</name>
<keyword evidence="3" id="KW-1185">Reference proteome</keyword>
<accession>A0ABM5TWN8</accession>
<feature type="region of interest" description="Disordered" evidence="1">
    <location>
        <begin position="57"/>
        <end position="96"/>
    </location>
</feature>
<evidence type="ECO:0000313" key="2">
    <source>
        <dbReference type="EMBL" id="AKJ15534.1"/>
    </source>
</evidence>
<organism evidence="2 3">
    <name type="scientific">Streptomyces incarnatus</name>
    <dbReference type="NCBI Taxonomy" id="665007"/>
    <lineage>
        <taxon>Bacteria</taxon>
        <taxon>Bacillati</taxon>
        <taxon>Actinomycetota</taxon>
        <taxon>Actinomycetes</taxon>
        <taxon>Kitasatosporales</taxon>
        <taxon>Streptomycetaceae</taxon>
        <taxon>Streptomyces</taxon>
    </lineage>
</organism>
<sequence>MRVGSVRPSAGSTESVIRANQDERLLPASPFGAPAVTYAEHRPDHAADAVLADQVRRSQIDPGFAQTTGEAGHPRGADGASRTPAASKPVAPASRS</sequence>
<protein>
    <submittedName>
        <fullName evidence="2">Uncharacterized protein</fullName>
    </submittedName>
</protein>
<dbReference type="Proteomes" id="UP000035366">
    <property type="component" value="Chromosome"/>
</dbReference>
<dbReference type="EMBL" id="CP011497">
    <property type="protein sequence ID" value="AKJ15534.1"/>
    <property type="molecule type" value="Genomic_DNA"/>
</dbReference>
<feature type="region of interest" description="Disordered" evidence="1">
    <location>
        <begin position="1"/>
        <end position="21"/>
    </location>
</feature>